<dbReference type="Proteomes" id="UP000271098">
    <property type="component" value="Unassembled WGS sequence"/>
</dbReference>
<dbReference type="EMBL" id="UYRT01082597">
    <property type="protein sequence ID" value="VDN26208.1"/>
    <property type="molecule type" value="Genomic_DNA"/>
</dbReference>
<evidence type="ECO:0000313" key="3">
    <source>
        <dbReference type="Proteomes" id="UP000271098"/>
    </source>
</evidence>
<feature type="compositionally biased region" description="Basic residues" evidence="1">
    <location>
        <begin position="90"/>
        <end position="105"/>
    </location>
</feature>
<accession>A0A183E3K3</accession>
<sequence>MPASCNTFPLKYCEFRSDLSDIIKAVHVPQFYRTTYYPSCERRKLFMTPPVFTKKVDETVDVVAYHTRSRETAAAAPIMPIFVLPKTTRVRKRRVTSPQKRKTKIRQPLPRKAQRRAEQKLSRSGGVRKRRRMKQSLLTSEFFFFH</sequence>
<organism evidence="4">
    <name type="scientific">Gongylonema pulchrum</name>
    <dbReference type="NCBI Taxonomy" id="637853"/>
    <lineage>
        <taxon>Eukaryota</taxon>
        <taxon>Metazoa</taxon>
        <taxon>Ecdysozoa</taxon>
        <taxon>Nematoda</taxon>
        <taxon>Chromadorea</taxon>
        <taxon>Rhabditida</taxon>
        <taxon>Spirurina</taxon>
        <taxon>Spiruromorpha</taxon>
        <taxon>Spiruroidea</taxon>
        <taxon>Gongylonematidae</taxon>
        <taxon>Gongylonema</taxon>
    </lineage>
</organism>
<protein>
    <submittedName>
        <fullName evidence="2 4">Uncharacterized protein</fullName>
    </submittedName>
</protein>
<dbReference type="AlphaFoldDB" id="A0A183E3K3"/>
<keyword evidence="3" id="KW-1185">Reference proteome</keyword>
<reference evidence="2 3" key="2">
    <citation type="submission" date="2018-11" db="EMBL/GenBank/DDBJ databases">
        <authorList>
            <consortium name="Pathogen Informatics"/>
        </authorList>
    </citation>
    <scope>NUCLEOTIDE SEQUENCE [LARGE SCALE GENOMIC DNA]</scope>
</reference>
<dbReference type="OrthoDB" id="6373236at2759"/>
<gene>
    <name evidence="2" type="ORF">GPUH_LOCUS15544</name>
</gene>
<evidence type="ECO:0000313" key="2">
    <source>
        <dbReference type="EMBL" id="VDN26208.1"/>
    </source>
</evidence>
<feature type="region of interest" description="Disordered" evidence="1">
    <location>
        <begin position="90"/>
        <end position="132"/>
    </location>
</feature>
<dbReference type="WBParaSite" id="GPUH_0001556501-mRNA-1">
    <property type="protein sequence ID" value="GPUH_0001556501-mRNA-1"/>
    <property type="gene ID" value="GPUH_0001556501"/>
</dbReference>
<proteinExistence type="predicted"/>
<evidence type="ECO:0000256" key="1">
    <source>
        <dbReference type="SAM" id="MobiDB-lite"/>
    </source>
</evidence>
<evidence type="ECO:0000313" key="4">
    <source>
        <dbReference type="WBParaSite" id="GPUH_0001556501-mRNA-1"/>
    </source>
</evidence>
<reference evidence="4" key="1">
    <citation type="submission" date="2016-06" db="UniProtKB">
        <authorList>
            <consortium name="WormBaseParasite"/>
        </authorList>
    </citation>
    <scope>IDENTIFICATION</scope>
</reference>
<name>A0A183E3K3_9BILA</name>